<dbReference type="PANTHER" id="PTHR38834">
    <property type="entry name" value="PERIPLASMIC SUBSTRATE BINDING PROTEIN FAMILY 3"/>
    <property type="match status" value="1"/>
</dbReference>
<protein>
    <submittedName>
        <fullName evidence="2">ABC transporter substrate-binding protein</fullName>
    </submittedName>
</protein>
<reference evidence="3" key="1">
    <citation type="journal article" date="2019" name="Int. J. Syst. Evol. Microbiol.">
        <title>The Global Catalogue of Microorganisms (GCM) 10K type strain sequencing project: providing services to taxonomists for standard genome sequencing and annotation.</title>
        <authorList>
            <consortium name="The Broad Institute Genomics Platform"/>
            <consortium name="The Broad Institute Genome Sequencing Center for Infectious Disease"/>
            <person name="Wu L."/>
            <person name="Ma J."/>
        </authorList>
    </citation>
    <scope>NUCLEOTIDE SEQUENCE [LARGE SCALE GENOMIC DNA]</scope>
    <source>
        <strain evidence="3">JCM 17551</strain>
    </source>
</reference>
<organism evidence="2 3">
    <name type="scientific">Litoribacillus peritrichatus</name>
    <dbReference type="NCBI Taxonomy" id="718191"/>
    <lineage>
        <taxon>Bacteria</taxon>
        <taxon>Pseudomonadati</taxon>
        <taxon>Pseudomonadota</taxon>
        <taxon>Gammaproteobacteria</taxon>
        <taxon>Oceanospirillales</taxon>
        <taxon>Oceanospirillaceae</taxon>
        <taxon>Litoribacillus</taxon>
    </lineage>
</organism>
<keyword evidence="3" id="KW-1185">Reference proteome</keyword>
<dbReference type="Pfam" id="PF00497">
    <property type="entry name" value="SBP_bac_3"/>
    <property type="match status" value="1"/>
</dbReference>
<name>A0ABP7MDZ2_9GAMM</name>
<dbReference type="SMART" id="SM00062">
    <property type="entry name" value="PBPb"/>
    <property type="match status" value="1"/>
</dbReference>
<feature type="domain" description="Solute-binding protein family 3/N-terminal" evidence="1">
    <location>
        <begin position="1"/>
        <end position="219"/>
    </location>
</feature>
<dbReference type="SUPFAM" id="SSF53850">
    <property type="entry name" value="Periplasmic binding protein-like II"/>
    <property type="match status" value="1"/>
</dbReference>
<dbReference type="PANTHER" id="PTHR38834:SF3">
    <property type="entry name" value="SOLUTE-BINDING PROTEIN FAMILY 3_N-TERMINAL DOMAIN-CONTAINING PROTEIN"/>
    <property type="match status" value="1"/>
</dbReference>
<proteinExistence type="predicted"/>
<gene>
    <name evidence="2" type="ORF">GCM10022277_13150</name>
</gene>
<accession>A0ABP7MDZ2</accession>
<dbReference type="InterPro" id="IPR001638">
    <property type="entry name" value="Solute-binding_3/MltF_N"/>
</dbReference>
<evidence type="ECO:0000259" key="1">
    <source>
        <dbReference type="SMART" id="SM00062"/>
    </source>
</evidence>
<evidence type="ECO:0000313" key="3">
    <source>
        <dbReference type="Proteomes" id="UP001501565"/>
    </source>
</evidence>
<sequence>MTELDPPAQYYSESGELTGFGIEIVQEIQTLVGNSDPISVVPWARAYHMIETEDNVVLFLMARNQLRNEKFKWVGPVLEFSFGLYAKEDSEISSLSEPEARNLKSIGVYRNDVRDQILTQMGFENLKRVGDKLQNVKMLMTNRIDAYASSSLSYGIDASEAGYKESDLKLVMTFQTIQAYIAMSLNVPDHVVASWNSALKSMIDDGTYIKILKKYYPTANLPTKAITEFD</sequence>
<dbReference type="Proteomes" id="UP001501565">
    <property type="component" value="Unassembled WGS sequence"/>
</dbReference>
<evidence type="ECO:0000313" key="2">
    <source>
        <dbReference type="EMBL" id="GAA3919153.1"/>
    </source>
</evidence>
<comment type="caution">
    <text evidence="2">The sequence shown here is derived from an EMBL/GenBank/DDBJ whole genome shotgun (WGS) entry which is preliminary data.</text>
</comment>
<dbReference type="Gene3D" id="3.40.190.10">
    <property type="entry name" value="Periplasmic binding protein-like II"/>
    <property type="match status" value="2"/>
</dbReference>
<dbReference type="EMBL" id="BAABBN010000004">
    <property type="protein sequence ID" value="GAA3919153.1"/>
    <property type="molecule type" value="Genomic_DNA"/>
</dbReference>